<dbReference type="Pfam" id="PF07679">
    <property type="entry name" value="I-set"/>
    <property type="match status" value="5"/>
</dbReference>
<evidence type="ECO:0000313" key="3">
    <source>
        <dbReference type="Proteomes" id="UP000699462"/>
    </source>
</evidence>
<proteinExistence type="predicted"/>
<dbReference type="PANTHER" id="PTHR47633">
    <property type="entry name" value="IMMUNOGLOBULIN"/>
    <property type="match status" value="1"/>
</dbReference>
<dbReference type="PANTHER" id="PTHR47633:SF4">
    <property type="entry name" value="MYOPALLADIN ISOFORM X1"/>
    <property type="match status" value="1"/>
</dbReference>
<dbReference type="InterPro" id="IPR003598">
    <property type="entry name" value="Ig_sub2"/>
</dbReference>
<dbReference type="OrthoDB" id="6226968at2759"/>
<dbReference type="EMBL" id="JTDF01001095">
    <property type="protein sequence ID" value="KAF8570495.1"/>
    <property type="molecule type" value="Genomic_DNA"/>
</dbReference>
<feature type="domain" description="Ig-like" evidence="1">
    <location>
        <begin position="430"/>
        <end position="522"/>
    </location>
</feature>
<dbReference type="Gene3D" id="2.60.40.10">
    <property type="entry name" value="Immunoglobulins"/>
    <property type="match status" value="5"/>
</dbReference>
<dbReference type="InterPro" id="IPR013098">
    <property type="entry name" value="Ig_I-set"/>
</dbReference>
<sequence length="758" mass="83155">MSALTMHTTQYGSENVGSPPQILSPLVGLTEVPEGEPVHLEMRVAPPGDLQIQWSKDGQPLSAGSRFNTSCERGLISLDVIYTFPEDSGMYTCVVVNPFGMVKAEPIVVSVIPEVEPGQDQIDAQWAAMHEAAAVPTREYDRDQRSRPTSVPEFAQQPVISSSDVLEGEPIRIEAQLVPTSDATLQVEWLHDGQPVGTGSRFNAVVDRGLVALEIGYCLAGDSGQYVCVASNALGQQKSNPVELRCTPEERIVTKSILDQASINHLRQLEEFGEEHSRHPEEEKQGIPPTFTGTIEPASVHVKEDDAVSFVIPVDCGNGDRVTVEWRRDNEVVKTGSRITGKLELGLASLKIHYTQQTDAGAYTCHVTTEYGHADSQPAQLQCEVSGSIIAASQLPGDKEKGLQAIEAIEAYLHAPRGEAFVEDGPSEAPQILNDLQSVGDIEEGMSVHFEVQIEPAGDPTLTVDWYKDDNLLSSGTRFRVTNDRGLATLDLLHTIAEDSGNYWCRVSNSAGHVDSHRAPLNCIAGASVITQSNLLQGSEGYNLIKAIEEAAEPDENDFRYQEEEEADSAPQFDVKPQAATIAEGTPVRFLVRVSGKPTPKLTWYLNDQVIESDSMTKIYSDGAINYLEMGRCPALQGSNKLRVVAQNQLGQTEAETVLTVVLAEDFRPDLKHVQPENPFKKMMGLRKVNCTPELNKALTRTKPSVQTIMEMERDTEMKARLYRSPEVIEAEKMLDQLALNLRKAEIKRPAPTQNGEQ</sequence>
<dbReference type="InterPro" id="IPR013783">
    <property type="entry name" value="Ig-like_fold"/>
</dbReference>
<organism evidence="2 3">
    <name type="scientific">Paragonimus westermani</name>
    <dbReference type="NCBI Taxonomy" id="34504"/>
    <lineage>
        <taxon>Eukaryota</taxon>
        <taxon>Metazoa</taxon>
        <taxon>Spiralia</taxon>
        <taxon>Lophotrochozoa</taxon>
        <taxon>Platyhelminthes</taxon>
        <taxon>Trematoda</taxon>
        <taxon>Digenea</taxon>
        <taxon>Plagiorchiida</taxon>
        <taxon>Troglotremata</taxon>
        <taxon>Troglotrematidae</taxon>
        <taxon>Paragonimus</taxon>
    </lineage>
</organism>
<dbReference type="InterPro" id="IPR036179">
    <property type="entry name" value="Ig-like_dom_sf"/>
</dbReference>
<feature type="domain" description="Ig-like" evidence="1">
    <location>
        <begin position="152"/>
        <end position="243"/>
    </location>
</feature>
<reference evidence="2 3" key="1">
    <citation type="submission" date="2019-07" db="EMBL/GenBank/DDBJ databases">
        <title>Annotation for the trematode Paragonimus westermani.</title>
        <authorList>
            <person name="Choi Y.-J."/>
        </authorList>
    </citation>
    <scope>NUCLEOTIDE SEQUENCE [LARGE SCALE GENOMIC DNA]</scope>
    <source>
        <strain evidence="2">180907_Pwestermani</strain>
    </source>
</reference>
<dbReference type="PROSITE" id="PS50835">
    <property type="entry name" value="IG_LIKE"/>
    <property type="match status" value="4"/>
</dbReference>
<dbReference type="FunFam" id="2.60.40.10:FF:000962">
    <property type="entry name" value="titin isoform X1"/>
    <property type="match status" value="1"/>
</dbReference>
<evidence type="ECO:0000259" key="1">
    <source>
        <dbReference type="PROSITE" id="PS50835"/>
    </source>
</evidence>
<dbReference type="SUPFAM" id="SSF48726">
    <property type="entry name" value="Immunoglobulin"/>
    <property type="match status" value="5"/>
</dbReference>
<evidence type="ECO:0000313" key="2">
    <source>
        <dbReference type="EMBL" id="KAF8570495.1"/>
    </source>
</evidence>
<dbReference type="AlphaFoldDB" id="A0A8T0DRF4"/>
<protein>
    <recommendedName>
        <fullName evidence="1">Ig-like domain-containing protein</fullName>
    </recommendedName>
</protein>
<dbReference type="SMART" id="SM00409">
    <property type="entry name" value="IG"/>
    <property type="match status" value="5"/>
</dbReference>
<dbReference type="CDD" id="cd00096">
    <property type="entry name" value="Ig"/>
    <property type="match status" value="2"/>
</dbReference>
<gene>
    <name evidence="2" type="ORF">P879_01426</name>
</gene>
<dbReference type="InterPro" id="IPR007110">
    <property type="entry name" value="Ig-like_dom"/>
</dbReference>
<name>A0A8T0DRF4_9TREM</name>
<dbReference type="InterPro" id="IPR003599">
    <property type="entry name" value="Ig_sub"/>
</dbReference>
<accession>A0A8T0DRF4</accession>
<comment type="caution">
    <text evidence="2">The sequence shown here is derived from an EMBL/GenBank/DDBJ whole genome shotgun (WGS) entry which is preliminary data.</text>
</comment>
<feature type="domain" description="Ig-like" evidence="1">
    <location>
        <begin position="20"/>
        <end position="110"/>
    </location>
</feature>
<dbReference type="SMART" id="SM00408">
    <property type="entry name" value="IGc2"/>
    <property type="match status" value="4"/>
</dbReference>
<keyword evidence="3" id="KW-1185">Reference proteome</keyword>
<feature type="domain" description="Ig-like" evidence="1">
    <location>
        <begin position="289"/>
        <end position="386"/>
    </location>
</feature>
<dbReference type="Proteomes" id="UP000699462">
    <property type="component" value="Unassembled WGS sequence"/>
</dbReference>